<dbReference type="InterPro" id="IPR020930">
    <property type="entry name" value="Ribosomal_uL5_bac-type"/>
</dbReference>
<keyword evidence="2 5" id="KW-0689">Ribosomal protein</keyword>
<feature type="domain" description="Large ribosomal subunit protein uL5 C-terminal" evidence="8">
    <location>
        <begin position="86"/>
        <end position="181"/>
    </location>
</feature>
<dbReference type="GO" id="GO:0000049">
    <property type="term" value="F:tRNA binding"/>
    <property type="evidence" value="ECO:0007669"/>
    <property type="project" value="UniProtKB-UniRule"/>
</dbReference>
<dbReference type="GO" id="GO:0019843">
    <property type="term" value="F:rRNA binding"/>
    <property type="evidence" value="ECO:0007669"/>
    <property type="project" value="UniProtKB-UniRule"/>
</dbReference>
<dbReference type="InterPro" id="IPR022803">
    <property type="entry name" value="Ribosomal_uL5_dom_sf"/>
</dbReference>
<dbReference type="GO" id="GO:0003735">
    <property type="term" value="F:structural constituent of ribosome"/>
    <property type="evidence" value="ECO:0007669"/>
    <property type="project" value="InterPro"/>
</dbReference>
<keyword evidence="5" id="KW-0694">RNA-binding</keyword>
<comment type="similarity">
    <text evidence="1 5 6">Belongs to the universal ribosomal protein uL5 family.</text>
</comment>
<dbReference type="InterPro" id="IPR020929">
    <property type="entry name" value="Ribosomal_uL5_CS"/>
</dbReference>
<dbReference type="GO" id="GO:1990904">
    <property type="term" value="C:ribonucleoprotein complex"/>
    <property type="evidence" value="ECO:0007669"/>
    <property type="project" value="UniProtKB-KW"/>
</dbReference>
<keyword evidence="5" id="KW-0820">tRNA-binding</keyword>
<reference evidence="9 10" key="1">
    <citation type="journal article" date="2015" name="Nature">
        <title>rRNA introns, odd ribosomes, and small enigmatic genomes across a large radiation of phyla.</title>
        <authorList>
            <person name="Brown C.T."/>
            <person name="Hug L.A."/>
            <person name="Thomas B.C."/>
            <person name="Sharon I."/>
            <person name="Castelle C.J."/>
            <person name="Singh A."/>
            <person name="Wilkins M.J."/>
            <person name="Williams K.H."/>
            <person name="Banfield J.F."/>
        </authorList>
    </citation>
    <scope>NUCLEOTIDE SEQUENCE [LARGE SCALE GENOMIC DNA]</scope>
</reference>
<dbReference type="Pfam" id="PF00673">
    <property type="entry name" value="Ribosomal_L5_C"/>
    <property type="match status" value="1"/>
</dbReference>
<comment type="caution">
    <text evidence="9">The sequence shown here is derived from an EMBL/GenBank/DDBJ whole genome shotgun (WGS) entry which is preliminary data.</text>
</comment>
<organism evidence="9 10">
    <name type="scientific">Candidatus Daviesbacteria bacterium GW2011_GWA2_40_9</name>
    <dbReference type="NCBI Taxonomy" id="1618424"/>
    <lineage>
        <taxon>Bacteria</taxon>
        <taxon>Candidatus Daviesiibacteriota</taxon>
    </lineage>
</organism>
<dbReference type="PIRSF" id="PIRSF002161">
    <property type="entry name" value="Ribosomal_L5"/>
    <property type="match status" value="1"/>
</dbReference>
<dbReference type="PANTHER" id="PTHR11994">
    <property type="entry name" value="60S RIBOSOMAL PROTEIN L11-RELATED"/>
    <property type="match status" value="1"/>
</dbReference>
<sequence length="183" mass="20250">MAVRLKAKYQEEIKPQLKEEFGISNDLSVPKLEKVVVNVGMGEAKDNRDVLDKAVENLTALAGQKPVITRAKKSISNFKLSKGQAVGARVTLRGNRMYEFLDKLVSLVLPKVRDFRGVSTDSFDNQGNFTLGLREQVIFPEVSFQGGAVSGKIRGLEISVITTAKNKEQGKRLLELLGMPFKK</sequence>
<protein>
    <recommendedName>
        <fullName evidence="4 5">Large ribosomal subunit protein uL5</fullName>
    </recommendedName>
</protein>
<dbReference type="GO" id="GO:0006412">
    <property type="term" value="P:translation"/>
    <property type="evidence" value="ECO:0007669"/>
    <property type="project" value="UniProtKB-UniRule"/>
</dbReference>
<gene>
    <name evidence="5" type="primary">rplE</name>
    <name evidence="9" type="ORF">UU29_C0018G0006</name>
</gene>
<comment type="subunit">
    <text evidence="5">Part of the 50S ribosomal subunit; part of the 5S rRNA/L5/L18/L25 subcomplex. Contacts the 5S rRNA and the P site tRNA. Forms a bridge to the 30S subunit in the 70S ribosome.</text>
</comment>
<accession>A0A0G0TYW1</accession>
<evidence type="ECO:0000256" key="3">
    <source>
        <dbReference type="ARBA" id="ARBA00023274"/>
    </source>
</evidence>
<dbReference type="Gene3D" id="3.30.1440.10">
    <property type="match status" value="1"/>
</dbReference>
<keyword evidence="5" id="KW-0699">rRNA-binding</keyword>
<evidence type="ECO:0000256" key="2">
    <source>
        <dbReference type="ARBA" id="ARBA00022980"/>
    </source>
</evidence>
<dbReference type="InterPro" id="IPR031310">
    <property type="entry name" value="Ribosomal_uL5_N"/>
</dbReference>
<dbReference type="NCBIfam" id="NF000585">
    <property type="entry name" value="PRK00010.1"/>
    <property type="match status" value="1"/>
</dbReference>
<dbReference type="EMBL" id="LCAB01000018">
    <property type="protein sequence ID" value="KKR82079.1"/>
    <property type="molecule type" value="Genomic_DNA"/>
</dbReference>
<evidence type="ECO:0000313" key="10">
    <source>
        <dbReference type="Proteomes" id="UP000034601"/>
    </source>
</evidence>
<dbReference type="AlphaFoldDB" id="A0A0G0TYW1"/>
<dbReference type="HAMAP" id="MF_01333_B">
    <property type="entry name" value="Ribosomal_uL5_B"/>
    <property type="match status" value="1"/>
</dbReference>
<evidence type="ECO:0000313" key="9">
    <source>
        <dbReference type="EMBL" id="KKR82079.1"/>
    </source>
</evidence>
<dbReference type="Pfam" id="PF00281">
    <property type="entry name" value="Ribosomal_L5"/>
    <property type="match status" value="1"/>
</dbReference>
<keyword evidence="3 5" id="KW-0687">Ribonucleoprotein</keyword>
<dbReference type="GO" id="GO:0005840">
    <property type="term" value="C:ribosome"/>
    <property type="evidence" value="ECO:0007669"/>
    <property type="project" value="UniProtKB-KW"/>
</dbReference>
<dbReference type="FunFam" id="3.30.1440.10:FF:000001">
    <property type="entry name" value="50S ribosomal protein L5"/>
    <property type="match status" value="1"/>
</dbReference>
<evidence type="ECO:0000256" key="5">
    <source>
        <dbReference type="HAMAP-Rule" id="MF_01333"/>
    </source>
</evidence>
<proteinExistence type="inferred from homology"/>
<dbReference type="SUPFAM" id="SSF55282">
    <property type="entry name" value="RL5-like"/>
    <property type="match status" value="1"/>
</dbReference>
<dbReference type="InterPro" id="IPR031309">
    <property type="entry name" value="Ribosomal_uL5_C"/>
</dbReference>
<comment type="function">
    <text evidence="5">This is 1 of the proteins that bind and probably mediate the attachment of the 5S RNA into the large ribosomal subunit, where it forms part of the central protuberance. In the 70S ribosome it contacts protein S13 of the 30S subunit (bridge B1b), connecting the 2 subunits; this bridge is implicated in subunit movement. Contacts the P site tRNA; the 5S rRNA and some of its associated proteins might help stabilize positioning of ribosome-bound tRNAs.</text>
</comment>
<evidence type="ECO:0000259" key="7">
    <source>
        <dbReference type="Pfam" id="PF00281"/>
    </source>
</evidence>
<evidence type="ECO:0000256" key="6">
    <source>
        <dbReference type="RuleBase" id="RU003930"/>
    </source>
</evidence>
<dbReference type="PROSITE" id="PS00358">
    <property type="entry name" value="RIBOSOMAL_L5"/>
    <property type="match status" value="1"/>
</dbReference>
<evidence type="ECO:0000259" key="8">
    <source>
        <dbReference type="Pfam" id="PF00673"/>
    </source>
</evidence>
<evidence type="ECO:0000256" key="4">
    <source>
        <dbReference type="ARBA" id="ARBA00035245"/>
    </source>
</evidence>
<evidence type="ECO:0000256" key="1">
    <source>
        <dbReference type="ARBA" id="ARBA00008553"/>
    </source>
</evidence>
<dbReference type="InterPro" id="IPR002132">
    <property type="entry name" value="Ribosomal_uL5"/>
</dbReference>
<name>A0A0G0TYW1_9BACT</name>
<dbReference type="PATRIC" id="fig|1618424.3.peg.1069"/>
<dbReference type="Proteomes" id="UP000034601">
    <property type="component" value="Unassembled WGS sequence"/>
</dbReference>
<feature type="domain" description="Large ribosomal subunit protein uL5 N-terminal" evidence="7">
    <location>
        <begin position="26"/>
        <end position="80"/>
    </location>
</feature>